<dbReference type="Proteomes" id="UP000563094">
    <property type="component" value="Unassembled WGS sequence"/>
</dbReference>
<keyword evidence="2" id="KW-1185">Reference proteome</keyword>
<evidence type="ECO:0000313" key="1">
    <source>
        <dbReference type="EMBL" id="MBA9078201.1"/>
    </source>
</evidence>
<dbReference type="EMBL" id="JACJIQ010000011">
    <property type="protein sequence ID" value="MBA9078201.1"/>
    <property type="molecule type" value="Genomic_DNA"/>
</dbReference>
<dbReference type="AlphaFoldDB" id="A0A839GWT9"/>
<proteinExistence type="predicted"/>
<name>A0A839GWT9_9BACT</name>
<comment type="caution">
    <text evidence="1">The sequence shown here is derived from an EMBL/GenBank/DDBJ whole genome shotgun (WGS) entry which is preliminary data.</text>
</comment>
<protein>
    <submittedName>
        <fullName evidence="1">Uncharacterized protein</fullName>
    </submittedName>
</protein>
<dbReference type="RefSeq" id="WP_182513477.1">
    <property type="nucleotide sequence ID" value="NZ_JACJIQ010000011.1"/>
</dbReference>
<evidence type="ECO:0000313" key="2">
    <source>
        <dbReference type="Proteomes" id="UP000563094"/>
    </source>
</evidence>
<dbReference type="InterPro" id="IPR036895">
    <property type="entry name" value="Uracil-DNA_glycosylase-like_sf"/>
</dbReference>
<organism evidence="1 2">
    <name type="scientific">Rufibacter quisquiliarum</name>
    <dbReference type="NCBI Taxonomy" id="1549639"/>
    <lineage>
        <taxon>Bacteria</taxon>
        <taxon>Pseudomonadati</taxon>
        <taxon>Bacteroidota</taxon>
        <taxon>Cytophagia</taxon>
        <taxon>Cytophagales</taxon>
        <taxon>Hymenobacteraceae</taxon>
        <taxon>Rufibacter</taxon>
    </lineage>
</organism>
<gene>
    <name evidence="1" type="ORF">FHS90_002925</name>
</gene>
<reference evidence="1 2" key="1">
    <citation type="submission" date="2020-08" db="EMBL/GenBank/DDBJ databases">
        <title>Genomic Encyclopedia of Type Strains, Phase IV (KMG-IV): sequencing the most valuable type-strain genomes for metagenomic binning, comparative biology and taxonomic classification.</title>
        <authorList>
            <person name="Goeker M."/>
        </authorList>
    </citation>
    <scope>NUCLEOTIDE SEQUENCE [LARGE SCALE GENOMIC DNA]</scope>
    <source>
        <strain evidence="1 2">DSM 29854</strain>
    </source>
</reference>
<accession>A0A839GWT9</accession>
<dbReference type="Gene3D" id="3.40.470.10">
    <property type="entry name" value="Uracil-DNA glycosylase-like domain"/>
    <property type="match status" value="1"/>
</dbReference>
<sequence>MPILHRFYNYNWENGFETHRAILDTIPYEPEVIIIGTFNHGWDWNNADFFYGRGMYMWTIMANLFLNNGNALTEPRTVLNDTPNLEQIFQVCQKARITFADVVQGTRPNIPVEQQGRSILVNNEYIWEDYKDTHLKIMGRNGWLDDNADAIVDYINSTKSIKHVYFTFKPTGWLLTLKNSIADRIAPTTACSIFTPTANGFRANLPAYPHRAWSLAHCWVWNGLHHAVPINKPNFCHLDHGWLVSKGVNPNNF</sequence>